<dbReference type="EMBL" id="JBHRXV010000011">
    <property type="protein sequence ID" value="MFC3713486.1"/>
    <property type="molecule type" value="Genomic_DNA"/>
</dbReference>
<accession>A0ABV7XCD5</accession>
<gene>
    <name evidence="2" type="ORF">ACFOMD_12950</name>
</gene>
<evidence type="ECO:0000313" key="2">
    <source>
        <dbReference type="EMBL" id="MFC3713486.1"/>
    </source>
</evidence>
<feature type="compositionally biased region" description="Basic and acidic residues" evidence="1">
    <location>
        <begin position="1"/>
        <end position="19"/>
    </location>
</feature>
<sequence length="63" mass="6540">MSDQRKPVPPEDEIDRTGRIDQVVPGESFEAPPAAREPPTGLDENDAAPGGVDSVDFPGAAAP</sequence>
<comment type="caution">
    <text evidence="2">The sequence shown here is derived from an EMBL/GenBank/DDBJ whole genome shotgun (WGS) entry which is preliminary data.</text>
</comment>
<reference evidence="3" key="1">
    <citation type="journal article" date="2019" name="Int. J. Syst. Evol. Microbiol.">
        <title>The Global Catalogue of Microorganisms (GCM) 10K type strain sequencing project: providing services to taxonomists for standard genome sequencing and annotation.</title>
        <authorList>
            <consortium name="The Broad Institute Genomics Platform"/>
            <consortium name="The Broad Institute Genome Sequencing Center for Infectious Disease"/>
            <person name="Wu L."/>
            <person name="Ma J."/>
        </authorList>
    </citation>
    <scope>NUCLEOTIDE SEQUENCE [LARGE SCALE GENOMIC DNA]</scope>
    <source>
        <strain evidence="3">KCTC 42644</strain>
    </source>
</reference>
<protein>
    <submittedName>
        <fullName evidence="2">Uncharacterized protein</fullName>
    </submittedName>
</protein>
<organism evidence="2 3">
    <name type="scientific">Sphingoaurantiacus capsulatus</name>
    <dbReference type="NCBI Taxonomy" id="1771310"/>
    <lineage>
        <taxon>Bacteria</taxon>
        <taxon>Pseudomonadati</taxon>
        <taxon>Pseudomonadota</taxon>
        <taxon>Alphaproteobacteria</taxon>
        <taxon>Sphingomonadales</taxon>
        <taxon>Sphingosinicellaceae</taxon>
        <taxon>Sphingoaurantiacus</taxon>
    </lineage>
</organism>
<dbReference type="Proteomes" id="UP001595615">
    <property type="component" value="Unassembled WGS sequence"/>
</dbReference>
<feature type="region of interest" description="Disordered" evidence="1">
    <location>
        <begin position="1"/>
        <end position="63"/>
    </location>
</feature>
<name>A0ABV7XCD5_9SPHN</name>
<keyword evidence="3" id="KW-1185">Reference proteome</keyword>
<dbReference type="RefSeq" id="WP_380862026.1">
    <property type="nucleotide sequence ID" value="NZ_JBHRXV010000011.1"/>
</dbReference>
<proteinExistence type="predicted"/>
<evidence type="ECO:0000256" key="1">
    <source>
        <dbReference type="SAM" id="MobiDB-lite"/>
    </source>
</evidence>
<evidence type="ECO:0000313" key="3">
    <source>
        <dbReference type="Proteomes" id="UP001595615"/>
    </source>
</evidence>